<keyword evidence="1" id="KW-0378">Hydrolase</keyword>
<reference evidence="2" key="1">
    <citation type="journal article" date="2019" name="Int. J. Syst. Evol. Microbiol.">
        <title>The Global Catalogue of Microorganisms (GCM) 10K type strain sequencing project: providing services to taxonomists for standard genome sequencing and annotation.</title>
        <authorList>
            <consortium name="The Broad Institute Genomics Platform"/>
            <consortium name="The Broad Institute Genome Sequencing Center for Infectious Disease"/>
            <person name="Wu L."/>
            <person name="Ma J."/>
        </authorList>
    </citation>
    <scope>NUCLEOTIDE SEQUENCE [LARGE SCALE GENOMIC DNA]</scope>
    <source>
        <strain evidence="2">JCM 11650</strain>
    </source>
</reference>
<gene>
    <name evidence="1" type="ORF">ACFSDA_02290</name>
</gene>
<evidence type="ECO:0000313" key="2">
    <source>
        <dbReference type="Proteomes" id="UP001597280"/>
    </source>
</evidence>
<dbReference type="Gene3D" id="3.30.1240.10">
    <property type="match status" value="1"/>
</dbReference>
<comment type="caution">
    <text evidence="1">The sequence shown here is derived from an EMBL/GenBank/DDBJ whole genome shotgun (WGS) entry which is preliminary data.</text>
</comment>
<dbReference type="EMBL" id="JBHUFL010000001">
    <property type="protein sequence ID" value="MFD1833893.1"/>
    <property type="molecule type" value="Genomic_DNA"/>
</dbReference>
<dbReference type="Proteomes" id="UP001597280">
    <property type="component" value="Unassembled WGS sequence"/>
</dbReference>
<sequence length="281" mass="28968">MPTTPAPSDRRAVFLDYDGTLAEQGVVPAAHVEAVRAVRENGHAVLLSTGRCASIVAPEVLDLLDGAICSAGAHVRVGDTLLRDERFPEDLGRRAVEVLTAHEVPFVLEAPDALLCTPAMADWIRDRAEALPPAAAGTVGGGTLDLARAVRLPEDLASCSFAKISLWRSPVAVEQLAAEIGEEIAALPSSMSRVDGSAGELFLRHLDKAGGVQLAAEHLGLGMDATVGAGDGLNDLGMLRATGTSIAIEGAPASVLEAADLVVPGPEEAGLALAFERLGLL</sequence>
<name>A0ABW4PT25_9MICO</name>
<dbReference type="SUPFAM" id="SSF56784">
    <property type="entry name" value="HAD-like"/>
    <property type="match status" value="1"/>
</dbReference>
<dbReference type="InterPro" id="IPR023214">
    <property type="entry name" value="HAD_sf"/>
</dbReference>
<dbReference type="PANTHER" id="PTHR10000:SF25">
    <property type="entry name" value="PHOSPHATASE YKRA-RELATED"/>
    <property type="match status" value="1"/>
</dbReference>
<dbReference type="RefSeq" id="WP_343906289.1">
    <property type="nucleotide sequence ID" value="NZ_BAAAIS010000005.1"/>
</dbReference>
<dbReference type="GO" id="GO:0016787">
    <property type="term" value="F:hydrolase activity"/>
    <property type="evidence" value="ECO:0007669"/>
    <property type="project" value="UniProtKB-KW"/>
</dbReference>
<keyword evidence="2" id="KW-1185">Reference proteome</keyword>
<dbReference type="Pfam" id="PF08282">
    <property type="entry name" value="Hydrolase_3"/>
    <property type="match status" value="1"/>
</dbReference>
<organism evidence="1 2">
    <name type="scientific">Brachybacterium rhamnosum</name>
    <dbReference type="NCBI Taxonomy" id="173361"/>
    <lineage>
        <taxon>Bacteria</taxon>
        <taxon>Bacillati</taxon>
        <taxon>Actinomycetota</taxon>
        <taxon>Actinomycetes</taxon>
        <taxon>Micrococcales</taxon>
        <taxon>Dermabacteraceae</taxon>
        <taxon>Brachybacterium</taxon>
    </lineage>
</organism>
<evidence type="ECO:0000313" key="1">
    <source>
        <dbReference type="EMBL" id="MFD1833893.1"/>
    </source>
</evidence>
<dbReference type="PANTHER" id="PTHR10000">
    <property type="entry name" value="PHOSPHOSERINE PHOSPHATASE"/>
    <property type="match status" value="1"/>
</dbReference>
<protein>
    <submittedName>
        <fullName evidence="1">HAD hydrolase family protein</fullName>
    </submittedName>
</protein>
<proteinExistence type="predicted"/>
<accession>A0ABW4PT25</accession>
<dbReference type="InterPro" id="IPR036412">
    <property type="entry name" value="HAD-like_sf"/>
</dbReference>
<dbReference type="Gene3D" id="3.40.50.1000">
    <property type="entry name" value="HAD superfamily/HAD-like"/>
    <property type="match status" value="1"/>
</dbReference>